<dbReference type="Gene3D" id="3.20.20.100">
    <property type="entry name" value="NADP-dependent oxidoreductase domain"/>
    <property type="match status" value="2"/>
</dbReference>
<dbReference type="GO" id="GO:0016491">
    <property type="term" value="F:oxidoreductase activity"/>
    <property type="evidence" value="ECO:0007669"/>
    <property type="project" value="UniProtKB-KW"/>
</dbReference>
<reference evidence="5" key="2">
    <citation type="submission" date="2018-04" db="EMBL/GenBank/DDBJ databases">
        <title>OnivRS2 (Oryza nivara Reference Sequence Version 2).</title>
        <authorList>
            <person name="Zhang J."/>
            <person name="Kudrna D."/>
            <person name="Lee S."/>
            <person name="Talag J."/>
            <person name="Rajasekar S."/>
            <person name="Welchert J."/>
            <person name="Hsing Y.-I."/>
            <person name="Wing R.A."/>
        </authorList>
    </citation>
    <scope>NUCLEOTIDE SEQUENCE [LARGE SCALE GENOMIC DNA]</scope>
    <source>
        <strain evidence="5">SL10</strain>
    </source>
</reference>
<dbReference type="InterPro" id="IPR036812">
    <property type="entry name" value="NAD(P)_OxRdtase_dom_sf"/>
</dbReference>
<evidence type="ECO:0000256" key="2">
    <source>
        <dbReference type="ARBA" id="ARBA00022857"/>
    </source>
</evidence>
<dbReference type="GO" id="GO:0005737">
    <property type="term" value="C:cytoplasm"/>
    <property type="evidence" value="ECO:0007669"/>
    <property type="project" value="TreeGrafter"/>
</dbReference>
<dbReference type="PANTHER" id="PTHR43625">
    <property type="entry name" value="AFLATOXIN B1 ALDEHYDE REDUCTASE"/>
    <property type="match status" value="1"/>
</dbReference>
<proteinExistence type="inferred from homology"/>
<keyword evidence="3" id="KW-0560">Oxidoreductase</keyword>
<dbReference type="AlphaFoldDB" id="A0A0E0GZ94"/>
<dbReference type="Pfam" id="PF00248">
    <property type="entry name" value="Aldo_ket_red"/>
    <property type="match status" value="2"/>
</dbReference>
<feature type="domain" description="NADP-dependent oxidoreductase" evidence="4">
    <location>
        <begin position="30"/>
        <end position="146"/>
    </location>
</feature>
<accession>A0A0E0GZ94</accession>
<keyword evidence="2" id="KW-0521">NADP</keyword>
<dbReference type="Gramene" id="ONIVA04G06480.2">
    <property type="protein sequence ID" value="ONIVA04G06480.2"/>
    <property type="gene ID" value="ONIVA04G06480"/>
</dbReference>
<evidence type="ECO:0000256" key="3">
    <source>
        <dbReference type="ARBA" id="ARBA00023002"/>
    </source>
</evidence>
<dbReference type="EnsemblPlants" id="ONIVA04G06480.2">
    <property type="protein sequence ID" value="ONIVA04G06480.2"/>
    <property type="gene ID" value="ONIVA04G06480"/>
</dbReference>
<reference evidence="5" key="1">
    <citation type="submission" date="2015-04" db="UniProtKB">
        <authorList>
            <consortium name="EnsemblPlants"/>
        </authorList>
    </citation>
    <scope>IDENTIFICATION</scope>
    <source>
        <strain evidence="5">SL10</strain>
    </source>
</reference>
<evidence type="ECO:0000259" key="4">
    <source>
        <dbReference type="Pfam" id="PF00248"/>
    </source>
</evidence>
<feature type="domain" description="NADP-dependent oxidoreductase" evidence="4">
    <location>
        <begin position="175"/>
        <end position="317"/>
    </location>
</feature>
<evidence type="ECO:0000256" key="1">
    <source>
        <dbReference type="ARBA" id="ARBA00007905"/>
    </source>
</evidence>
<dbReference type="PANTHER" id="PTHR43625:SF40">
    <property type="entry name" value="ALDO-KETO REDUCTASE YAKC [NADP(+)]"/>
    <property type="match status" value="1"/>
</dbReference>
<dbReference type="HOGENOM" id="CLU_023205_2_1_1"/>
<dbReference type="SUPFAM" id="SSF51430">
    <property type="entry name" value="NAD(P)-linked oxidoreductase"/>
    <property type="match status" value="1"/>
</dbReference>
<evidence type="ECO:0000313" key="6">
    <source>
        <dbReference type="Proteomes" id="UP000006591"/>
    </source>
</evidence>
<dbReference type="InterPro" id="IPR023210">
    <property type="entry name" value="NADP_OxRdtase_dom"/>
</dbReference>
<dbReference type="InterPro" id="IPR050791">
    <property type="entry name" value="Aldo-Keto_reductase"/>
</dbReference>
<comment type="similarity">
    <text evidence="1">Belongs to the aldo/keto reductase family.</text>
</comment>
<evidence type="ECO:0000313" key="5">
    <source>
        <dbReference type="EnsemblPlants" id="ONIVA04G06480.2"/>
    </source>
</evidence>
<dbReference type="Proteomes" id="UP000006591">
    <property type="component" value="Chromosome 4"/>
</dbReference>
<sequence>MAPAAPATAAERRVKLGSQGLEVSAQGLGCMGMSAFHGPSKPEADMVALIHHAVAAGVTLLDTADIYGPHANEALLGKALKVGGVRDNVALATKFGKFLADGKVGIRGDPAYVRAACEGSLQRLGVDCIDLYYQHRIDKKVPIEVTHLHQQSEGLMRYTLSLQFSSSGHYGLETELGIGIVAYSPLGRGVKSCYHMWSLAPVKIKWLLAPTRENQVAGRENRNDLYDFLKRSPIGMETNLPRFQPENLEKNAKIFDRVNAMAMRKGCTAAQFALAWIHHQGDDVCPIPGTTKIENFDQNVGALSLELTRDEMAELESYAAAADVHGDRYAQMANTWKDCETPPLSSWKEE</sequence>
<organism evidence="5">
    <name type="scientific">Oryza nivara</name>
    <name type="common">Indian wild rice</name>
    <name type="synonym">Oryza sativa f. spontanea</name>
    <dbReference type="NCBI Taxonomy" id="4536"/>
    <lineage>
        <taxon>Eukaryota</taxon>
        <taxon>Viridiplantae</taxon>
        <taxon>Streptophyta</taxon>
        <taxon>Embryophyta</taxon>
        <taxon>Tracheophyta</taxon>
        <taxon>Spermatophyta</taxon>
        <taxon>Magnoliopsida</taxon>
        <taxon>Liliopsida</taxon>
        <taxon>Poales</taxon>
        <taxon>Poaceae</taxon>
        <taxon>BOP clade</taxon>
        <taxon>Oryzoideae</taxon>
        <taxon>Oryzeae</taxon>
        <taxon>Oryzinae</taxon>
        <taxon>Oryza</taxon>
    </lineage>
</organism>
<protein>
    <recommendedName>
        <fullName evidence="4">NADP-dependent oxidoreductase domain-containing protein</fullName>
    </recommendedName>
</protein>
<name>A0A0E0GZ94_ORYNI</name>
<keyword evidence="6" id="KW-1185">Reference proteome</keyword>